<organism evidence="1 2">
    <name type="scientific">Segatella copri</name>
    <dbReference type="NCBI Taxonomy" id="165179"/>
    <lineage>
        <taxon>Bacteria</taxon>
        <taxon>Pseudomonadati</taxon>
        <taxon>Bacteroidota</taxon>
        <taxon>Bacteroidia</taxon>
        <taxon>Bacteroidales</taxon>
        <taxon>Prevotellaceae</taxon>
        <taxon>Segatella</taxon>
    </lineage>
</organism>
<dbReference type="RefSeq" id="WP_153080853.1">
    <property type="nucleotide sequence ID" value="NZ_VZAU01000008.1"/>
</dbReference>
<sequence>MKKIIFGGILPSLLLGVCIGLCIPYSLVSSICPEPLLQVCQHSFWDWFLRVLQVVGSIAVVILALFKEDWMAYWYTPSLKLETSYEDLTENLVNDGNSDIVDSYRVKLRLTNEGKSTANNLRVYVDRIVFREPSKSLTSEDILKEPFAILLDKGNDTVCLPKYGELSTEWLSMMKATPKSPVDDTELPPMLVMFIGRSFWVNEEYQSGLLDITFKMVCDGMKPQTKTLRVEWNGKWRPRKSDLLSVLGYEWIENK</sequence>
<dbReference type="Proteomes" id="UP000406735">
    <property type="component" value="Unassembled WGS sequence"/>
</dbReference>
<evidence type="ECO:0000313" key="1">
    <source>
        <dbReference type="EMBL" id="MQN09978.1"/>
    </source>
</evidence>
<protein>
    <submittedName>
        <fullName evidence="1">Uncharacterized protein</fullName>
    </submittedName>
</protein>
<proteinExistence type="predicted"/>
<evidence type="ECO:0000313" key="2">
    <source>
        <dbReference type="Proteomes" id="UP000406735"/>
    </source>
</evidence>
<gene>
    <name evidence="1" type="ORF">F7D97_08605</name>
</gene>
<name>A0A6A7VQT7_9BACT</name>
<comment type="caution">
    <text evidence="1">The sequence shown here is derived from an EMBL/GenBank/DDBJ whole genome shotgun (WGS) entry which is preliminary data.</text>
</comment>
<reference evidence="1 2" key="1">
    <citation type="submission" date="2019-09" db="EMBL/GenBank/DDBJ databases">
        <title>Distinct polysaccharide growth profiles of human intestinal Prevotella copri isolates.</title>
        <authorList>
            <person name="Fehlner-Peach H."/>
            <person name="Magnabosco C."/>
            <person name="Raghavan V."/>
            <person name="Scher J.U."/>
            <person name="Tett A."/>
            <person name="Cox L.M."/>
            <person name="Gottsegen C."/>
            <person name="Watters A."/>
            <person name="Wiltshire- Gordon J.D."/>
            <person name="Segata N."/>
            <person name="Bonneau R."/>
            <person name="Littman D.R."/>
        </authorList>
    </citation>
    <scope>NUCLEOTIDE SEQUENCE [LARGE SCALE GENOMIC DNA]</scope>
    <source>
        <strain evidence="2">iK21513</strain>
    </source>
</reference>
<dbReference type="AlphaFoldDB" id="A0A6A7VQT7"/>
<dbReference type="EMBL" id="VZCY01000071">
    <property type="protein sequence ID" value="MQN09978.1"/>
    <property type="molecule type" value="Genomic_DNA"/>
</dbReference>
<accession>A0A6A7VQT7</accession>